<proteinExistence type="predicted"/>
<dbReference type="RefSeq" id="WP_378047670.1">
    <property type="nucleotide sequence ID" value="NZ_JBHMDN010000015.1"/>
</dbReference>
<dbReference type="Proteomes" id="UP001596378">
    <property type="component" value="Unassembled WGS sequence"/>
</dbReference>
<gene>
    <name evidence="1" type="ORF">ACFQMJ_22000</name>
</gene>
<name>A0ABW2FDP1_9BACL</name>
<protein>
    <submittedName>
        <fullName evidence="1">Uncharacterized protein</fullName>
    </submittedName>
</protein>
<dbReference type="EMBL" id="JBHTAI010000015">
    <property type="protein sequence ID" value="MFC7151218.1"/>
    <property type="molecule type" value="Genomic_DNA"/>
</dbReference>
<accession>A0ABW2FDP1</accession>
<keyword evidence="2" id="KW-1185">Reference proteome</keyword>
<comment type="caution">
    <text evidence="1">The sequence shown here is derived from an EMBL/GenBank/DDBJ whole genome shotgun (WGS) entry which is preliminary data.</text>
</comment>
<organism evidence="1 2">
    <name type="scientific">Cohnella cellulosilytica</name>
    <dbReference type="NCBI Taxonomy" id="986710"/>
    <lineage>
        <taxon>Bacteria</taxon>
        <taxon>Bacillati</taxon>
        <taxon>Bacillota</taxon>
        <taxon>Bacilli</taxon>
        <taxon>Bacillales</taxon>
        <taxon>Paenibacillaceae</taxon>
        <taxon>Cohnella</taxon>
    </lineage>
</organism>
<evidence type="ECO:0000313" key="2">
    <source>
        <dbReference type="Proteomes" id="UP001596378"/>
    </source>
</evidence>
<evidence type="ECO:0000313" key="1">
    <source>
        <dbReference type="EMBL" id="MFC7151218.1"/>
    </source>
</evidence>
<sequence length="170" mass="18769">MNEVLTKGILIEELVREASRSLVEKEKPENLVSGRCFNETDMHVVIYGPNYKNDGLHNSLYVLKSKSATPNDFDCDGVYIPQGFQAKFPGGTILDGPFAAKYDNLKRIRVTSYEGTPGFPTYTILTAPNAIFKPEKSGCNDSDKVCWPIPSTFNELQTYGPADAPTAPLE</sequence>
<reference evidence="2" key="1">
    <citation type="journal article" date="2019" name="Int. J. Syst. Evol. Microbiol.">
        <title>The Global Catalogue of Microorganisms (GCM) 10K type strain sequencing project: providing services to taxonomists for standard genome sequencing and annotation.</title>
        <authorList>
            <consortium name="The Broad Institute Genomics Platform"/>
            <consortium name="The Broad Institute Genome Sequencing Center for Infectious Disease"/>
            <person name="Wu L."/>
            <person name="Ma J."/>
        </authorList>
    </citation>
    <scope>NUCLEOTIDE SEQUENCE [LARGE SCALE GENOMIC DNA]</scope>
    <source>
        <strain evidence="2">KCTC 12907</strain>
    </source>
</reference>